<accession>A0A8C7JIU5</accession>
<keyword evidence="13" id="KW-1185">Reference proteome</keyword>
<dbReference type="SUPFAM" id="SSF52833">
    <property type="entry name" value="Thioredoxin-like"/>
    <property type="match status" value="1"/>
</dbReference>
<keyword evidence="3" id="KW-0575">Peroxidase</keyword>
<dbReference type="GO" id="GO:0042744">
    <property type="term" value="P:hydrogen peroxide catabolic process"/>
    <property type="evidence" value="ECO:0007669"/>
    <property type="project" value="TreeGrafter"/>
</dbReference>
<evidence type="ECO:0000256" key="5">
    <source>
        <dbReference type="ARBA" id="ARBA00023002"/>
    </source>
</evidence>
<keyword evidence="6" id="KW-1015">Disulfide bond</keyword>
<keyword evidence="9" id="KW-0472">Membrane</keyword>
<evidence type="ECO:0000256" key="10">
    <source>
        <dbReference type="SAM" id="SignalP"/>
    </source>
</evidence>
<evidence type="ECO:0000256" key="2">
    <source>
        <dbReference type="ARBA" id="ARBA00013017"/>
    </source>
</evidence>
<keyword evidence="4" id="KW-0049">Antioxidant</keyword>
<evidence type="ECO:0000256" key="1">
    <source>
        <dbReference type="ARBA" id="ARBA00009796"/>
    </source>
</evidence>
<dbReference type="InterPro" id="IPR013766">
    <property type="entry name" value="Thioredoxin_domain"/>
</dbReference>
<keyword evidence="5" id="KW-0560">Oxidoreductase</keyword>
<dbReference type="PANTHER" id="PTHR10681">
    <property type="entry name" value="THIOREDOXIN PEROXIDASE"/>
    <property type="match status" value="1"/>
</dbReference>
<proteinExistence type="inferred from homology"/>
<feature type="transmembrane region" description="Helical" evidence="9">
    <location>
        <begin position="89"/>
        <end position="111"/>
    </location>
</feature>
<evidence type="ECO:0000256" key="8">
    <source>
        <dbReference type="ARBA" id="ARBA00049091"/>
    </source>
</evidence>
<keyword evidence="10" id="KW-0732">Signal</keyword>
<protein>
    <recommendedName>
        <fullName evidence="2">thioredoxin-dependent peroxiredoxin</fullName>
        <ecNumber evidence="2">1.11.1.24</ecNumber>
    </recommendedName>
</protein>
<evidence type="ECO:0000259" key="11">
    <source>
        <dbReference type="PROSITE" id="PS51352"/>
    </source>
</evidence>
<dbReference type="Ensembl" id="ENSOKIT00005094420.1">
    <property type="protein sequence ID" value="ENSOKIP00005088327.1"/>
    <property type="gene ID" value="ENSOKIG00005038438.1"/>
</dbReference>
<reference evidence="12" key="1">
    <citation type="submission" date="2025-08" db="UniProtKB">
        <authorList>
            <consortium name="Ensembl"/>
        </authorList>
    </citation>
    <scope>IDENTIFICATION</scope>
</reference>
<dbReference type="CDD" id="cd03015">
    <property type="entry name" value="PRX_Typ2cys"/>
    <property type="match status" value="1"/>
</dbReference>
<evidence type="ECO:0000313" key="13">
    <source>
        <dbReference type="Proteomes" id="UP000694557"/>
    </source>
</evidence>
<dbReference type="InterPro" id="IPR050217">
    <property type="entry name" value="Peroxiredoxin"/>
</dbReference>
<dbReference type="GO" id="GO:0033554">
    <property type="term" value="P:cellular response to stress"/>
    <property type="evidence" value="ECO:0007669"/>
    <property type="project" value="TreeGrafter"/>
</dbReference>
<evidence type="ECO:0000256" key="7">
    <source>
        <dbReference type="ARBA" id="ARBA00023284"/>
    </source>
</evidence>
<dbReference type="PANTHER" id="PTHR10681:SF171">
    <property type="entry name" value="PEROXIREDOXIN 4"/>
    <property type="match status" value="1"/>
</dbReference>
<comment type="similarity">
    <text evidence="1">Belongs to the peroxiredoxin family. AhpC/Prx1 subfamily.</text>
</comment>
<feature type="chain" id="PRO_5034361944" description="thioredoxin-dependent peroxiredoxin" evidence="10">
    <location>
        <begin position="30"/>
        <end position="253"/>
    </location>
</feature>
<evidence type="ECO:0000256" key="6">
    <source>
        <dbReference type="ARBA" id="ARBA00023157"/>
    </source>
</evidence>
<dbReference type="EC" id="1.11.1.24" evidence="2"/>
<dbReference type="AlphaFoldDB" id="A0A8C7JIU5"/>
<feature type="domain" description="Thioredoxin" evidence="11">
    <location>
        <begin position="54"/>
        <end position="219"/>
    </location>
</feature>
<keyword evidence="9" id="KW-1133">Transmembrane helix</keyword>
<dbReference type="Pfam" id="PF00578">
    <property type="entry name" value="AhpC-TSA"/>
    <property type="match status" value="1"/>
</dbReference>
<dbReference type="GO" id="GO:0005783">
    <property type="term" value="C:endoplasmic reticulum"/>
    <property type="evidence" value="ECO:0007669"/>
    <property type="project" value="TreeGrafter"/>
</dbReference>
<dbReference type="FunFam" id="3.40.30.10:FF:000003">
    <property type="entry name" value="Peroxiredoxin 1"/>
    <property type="match status" value="1"/>
</dbReference>
<dbReference type="InterPro" id="IPR019479">
    <property type="entry name" value="Peroxiredoxin_C"/>
</dbReference>
<dbReference type="GO" id="GO:0045454">
    <property type="term" value="P:cell redox homeostasis"/>
    <property type="evidence" value="ECO:0007669"/>
    <property type="project" value="TreeGrafter"/>
</dbReference>
<dbReference type="Proteomes" id="UP000694557">
    <property type="component" value="Unassembled WGS sequence"/>
</dbReference>
<evidence type="ECO:0000256" key="3">
    <source>
        <dbReference type="ARBA" id="ARBA00022559"/>
    </source>
</evidence>
<comment type="catalytic activity">
    <reaction evidence="8">
        <text>a hydroperoxide + [thioredoxin]-dithiol = an alcohol + [thioredoxin]-disulfide + H2O</text>
        <dbReference type="Rhea" id="RHEA:62620"/>
        <dbReference type="Rhea" id="RHEA-COMP:10698"/>
        <dbReference type="Rhea" id="RHEA-COMP:10700"/>
        <dbReference type="ChEBI" id="CHEBI:15377"/>
        <dbReference type="ChEBI" id="CHEBI:29950"/>
        <dbReference type="ChEBI" id="CHEBI:30879"/>
        <dbReference type="ChEBI" id="CHEBI:35924"/>
        <dbReference type="ChEBI" id="CHEBI:50058"/>
        <dbReference type="EC" id="1.11.1.24"/>
    </reaction>
</comment>
<gene>
    <name evidence="12" type="primary">LOC109874044</name>
</gene>
<keyword evidence="7" id="KW-0676">Redox-active center</keyword>
<dbReference type="InterPro" id="IPR036249">
    <property type="entry name" value="Thioredoxin-like_sf"/>
</dbReference>
<dbReference type="Pfam" id="PF10417">
    <property type="entry name" value="1-cysPrx_C"/>
    <property type="match status" value="1"/>
</dbReference>
<name>A0A8C7JIU5_ONCKI</name>
<dbReference type="Gene3D" id="3.40.30.10">
    <property type="entry name" value="Glutaredoxin"/>
    <property type="match status" value="1"/>
</dbReference>
<evidence type="ECO:0000256" key="4">
    <source>
        <dbReference type="ARBA" id="ARBA00022862"/>
    </source>
</evidence>
<dbReference type="GeneTree" id="ENSGT00940000153430"/>
<reference evidence="12" key="2">
    <citation type="submission" date="2025-09" db="UniProtKB">
        <authorList>
            <consortium name="Ensembl"/>
        </authorList>
    </citation>
    <scope>IDENTIFICATION</scope>
</reference>
<evidence type="ECO:0000256" key="9">
    <source>
        <dbReference type="SAM" id="Phobius"/>
    </source>
</evidence>
<keyword evidence="9" id="KW-0812">Transmembrane</keyword>
<dbReference type="InterPro" id="IPR000866">
    <property type="entry name" value="AhpC/TSA"/>
</dbReference>
<dbReference type="PROSITE" id="PS51352">
    <property type="entry name" value="THIOREDOXIN_2"/>
    <property type="match status" value="1"/>
</dbReference>
<dbReference type="GO" id="GO:0006979">
    <property type="term" value="P:response to oxidative stress"/>
    <property type="evidence" value="ECO:0007669"/>
    <property type="project" value="TreeGrafter"/>
</dbReference>
<dbReference type="GO" id="GO:0008379">
    <property type="term" value="F:thioredoxin peroxidase activity"/>
    <property type="evidence" value="ECO:0007669"/>
    <property type="project" value="TreeGrafter"/>
</dbReference>
<evidence type="ECO:0000313" key="12">
    <source>
        <dbReference type="Ensembl" id="ENSOKIP00005088327.1"/>
    </source>
</evidence>
<dbReference type="GO" id="GO:0005829">
    <property type="term" value="C:cytosol"/>
    <property type="evidence" value="ECO:0007669"/>
    <property type="project" value="TreeGrafter"/>
</dbReference>
<sequence>MDVMLHMKMLKDILSVFCTICLVTNFSTAAQDGSNGKKDQECHNYAGGHVYPGEAFRVPVSDHSLHLSKAKSVYCPCTVVLNNPIDSKIIYIFFYSTLYAYGTFVFSYGIIAFSDRVHEFHAINAEVVACSVDSQFTHLAWINTPRKQGGLGPMKVPLLSDLTHQISKDYGVFLEDAGHTLRGLFIIDDKGVLRQITMNDLPVGRSVDETLRLVQAFQYTDKHGEVCPAGWKPGSDTIIPDPSGKLKYFDKLN</sequence>
<organism evidence="12 13">
    <name type="scientific">Oncorhynchus kisutch</name>
    <name type="common">Coho salmon</name>
    <name type="synonym">Salmo kisutch</name>
    <dbReference type="NCBI Taxonomy" id="8019"/>
    <lineage>
        <taxon>Eukaryota</taxon>
        <taxon>Metazoa</taxon>
        <taxon>Chordata</taxon>
        <taxon>Craniata</taxon>
        <taxon>Vertebrata</taxon>
        <taxon>Euteleostomi</taxon>
        <taxon>Actinopterygii</taxon>
        <taxon>Neopterygii</taxon>
        <taxon>Teleostei</taxon>
        <taxon>Protacanthopterygii</taxon>
        <taxon>Salmoniformes</taxon>
        <taxon>Salmonidae</taxon>
        <taxon>Salmoninae</taxon>
        <taxon>Oncorhynchus</taxon>
    </lineage>
</organism>
<feature type="signal peptide" evidence="10">
    <location>
        <begin position="1"/>
        <end position="29"/>
    </location>
</feature>